<feature type="domain" description="Cupin type-2" evidence="1">
    <location>
        <begin position="63"/>
        <end position="111"/>
    </location>
</feature>
<dbReference type="OrthoDB" id="161242at2"/>
<dbReference type="InterPro" id="IPR014710">
    <property type="entry name" value="RmlC-like_jellyroll"/>
</dbReference>
<dbReference type="Gene3D" id="2.60.120.10">
    <property type="entry name" value="Jelly Rolls"/>
    <property type="match status" value="1"/>
</dbReference>
<dbReference type="GeneID" id="91406762"/>
<dbReference type="EMBL" id="CP017316">
    <property type="protein sequence ID" value="AOT62373.1"/>
    <property type="molecule type" value="Genomic_DNA"/>
</dbReference>
<sequence length="122" mass="13181">MAGFVRRNFDAADETRPFEDGKGRLDLVDTDQGSVGRAVFEPGWRWSEHVKPIAGTESCQAAHTGYVVSGRMKVVMDSGESAEVAPGDFVSIEPGHDAWVVGDEPCVMLDWTGFGEYARTGG</sequence>
<proteinExistence type="predicted"/>
<dbReference type="PATRIC" id="fig|285473.5.peg.5554"/>
<dbReference type="InterPro" id="IPR013096">
    <property type="entry name" value="Cupin_2"/>
</dbReference>
<dbReference type="Proteomes" id="UP000095349">
    <property type="component" value="Chromosome"/>
</dbReference>
<dbReference type="SUPFAM" id="SSF51182">
    <property type="entry name" value="RmlC-like cupins"/>
    <property type="match status" value="1"/>
</dbReference>
<dbReference type="STRING" id="285473.A4G23_05269"/>
<dbReference type="RefSeq" id="WP_031135385.1">
    <property type="nucleotide sequence ID" value="NZ_CP017316.1"/>
</dbReference>
<dbReference type="CDD" id="cd06990">
    <property type="entry name" value="cupin_DUF861"/>
    <property type="match status" value="1"/>
</dbReference>
<evidence type="ECO:0000313" key="2">
    <source>
        <dbReference type="EMBL" id="AOT62373.1"/>
    </source>
</evidence>
<protein>
    <submittedName>
        <fullName evidence="2">Cupin domain protein</fullName>
    </submittedName>
</protein>
<dbReference type="Pfam" id="PF07883">
    <property type="entry name" value="Cupin_2"/>
    <property type="match status" value="1"/>
</dbReference>
<name>A0A1D8GAC8_9ACTN</name>
<reference evidence="2 3" key="1">
    <citation type="submission" date="2016-09" db="EMBL/GenBank/DDBJ databases">
        <title>Streptomyces rubrolavendulae MJM4426 Genome sequencing and assembly.</title>
        <authorList>
            <person name="Kim J.-G."/>
        </authorList>
    </citation>
    <scope>NUCLEOTIDE SEQUENCE [LARGE SCALE GENOMIC DNA]</scope>
    <source>
        <strain evidence="2 3">MJM4426</strain>
    </source>
</reference>
<organism evidence="2 3">
    <name type="scientific">Streptomyces rubrolavendulae</name>
    <dbReference type="NCBI Taxonomy" id="285473"/>
    <lineage>
        <taxon>Bacteria</taxon>
        <taxon>Bacillati</taxon>
        <taxon>Actinomycetota</taxon>
        <taxon>Actinomycetes</taxon>
        <taxon>Kitasatosporales</taxon>
        <taxon>Streptomycetaceae</taxon>
        <taxon>Streptomyces</taxon>
    </lineage>
</organism>
<dbReference type="AlphaFoldDB" id="A0A1D8GAC8"/>
<evidence type="ECO:0000259" key="1">
    <source>
        <dbReference type="Pfam" id="PF07883"/>
    </source>
</evidence>
<dbReference type="KEGG" id="srn:A4G23_05269"/>
<dbReference type="InterPro" id="IPR011051">
    <property type="entry name" value="RmlC_Cupin_sf"/>
</dbReference>
<accession>A0A1D8GAC8</accession>
<gene>
    <name evidence="2" type="ORF">A4G23_05269</name>
</gene>
<keyword evidence="3" id="KW-1185">Reference proteome</keyword>
<evidence type="ECO:0000313" key="3">
    <source>
        <dbReference type="Proteomes" id="UP000095349"/>
    </source>
</evidence>